<organism evidence="4 5">
    <name type="scientific">Paenibacillus germinis</name>
    <dbReference type="NCBI Taxonomy" id="2654979"/>
    <lineage>
        <taxon>Bacteria</taxon>
        <taxon>Bacillati</taxon>
        <taxon>Bacillota</taxon>
        <taxon>Bacilli</taxon>
        <taxon>Bacillales</taxon>
        <taxon>Paenibacillaceae</taxon>
        <taxon>Paenibacillus</taxon>
    </lineage>
</organism>
<dbReference type="Proteomes" id="UP000658690">
    <property type="component" value="Unassembled WGS sequence"/>
</dbReference>
<dbReference type="PIRSF" id="PIRSF016838">
    <property type="entry name" value="PafC"/>
    <property type="match status" value="1"/>
</dbReference>
<accession>A0ABX1ZBC0</accession>
<dbReference type="PANTHER" id="PTHR34580">
    <property type="match status" value="1"/>
</dbReference>
<comment type="caution">
    <text evidence="4">The sequence shown here is derived from an EMBL/GenBank/DDBJ whole genome shotgun (WGS) entry which is preliminary data.</text>
</comment>
<gene>
    <name evidence="4" type="ORF">GC102_33755</name>
</gene>
<dbReference type="Pfam" id="PF08279">
    <property type="entry name" value="HTH_11"/>
    <property type="match status" value="1"/>
</dbReference>
<dbReference type="PANTHER" id="PTHR34580:SF9">
    <property type="entry name" value="SLL5097 PROTEIN"/>
    <property type="match status" value="1"/>
</dbReference>
<dbReference type="InterPro" id="IPR026881">
    <property type="entry name" value="WYL_dom"/>
</dbReference>
<dbReference type="InterPro" id="IPR036388">
    <property type="entry name" value="WH-like_DNA-bd_sf"/>
</dbReference>
<evidence type="ECO:0000256" key="2">
    <source>
        <dbReference type="ARBA" id="ARBA00023163"/>
    </source>
</evidence>
<dbReference type="InterPro" id="IPR051534">
    <property type="entry name" value="CBASS_pafABC_assoc_protein"/>
</dbReference>
<dbReference type="InterPro" id="IPR013196">
    <property type="entry name" value="HTH_11"/>
</dbReference>
<evidence type="ECO:0000256" key="1">
    <source>
        <dbReference type="ARBA" id="ARBA00023015"/>
    </source>
</evidence>
<dbReference type="PROSITE" id="PS51000">
    <property type="entry name" value="HTH_DEOR_2"/>
    <property type="match status" value="1"/>
</dbReference>
<dbReference type="SUPFAM" id="SSF46785">
    <property type="entry name" value="Winged helix' DNA-binding domain"/>
    <property type="match status" value="1"/>
</dbReference>
<evidence type="ECO:0000313" key="4">
    <source>
        <dbReference type="EMBL" id="NOU90658.1"/>
    </source>
</evidence>
<dbReference type="EMBL" id="WHOC01000176">
    <property type="protein sequence ID" value="NOU90658.1"/>
    <property type="molecule type" value="Genomic_DNA"/>
</dbReference>
<dbReference type="Pfam" id="PF13280">
    <property type="entry name" value="WYL"/>
    <property type="match status" value="1"/>
</dbReference>
<evidence type="ECO:0000313" key="5">
    <source>
        <dbReference type="Proteomes" id="UP000658690"/>
    </source>
</evidence>
<dbReference type="PROSITE" id="PS52050">
    <property type="entry name" value="WYL"/>
    <property type="match status" value="1"/>
</dbReference>
<dbReference type="RefSeq" id="WP_171693426.1">
    <property type="nucleotide sequence ID" value="NZ_WHOC01000176.1"/>
</dbReference>
<dbReference type="InterPro" id="IPR036390">
    <property type="entry name" value="WH_DNA-bd_sf"/>
</dbReference>
<keyword evidence="2" id="KW-0804">Transcription</keyword>
<keyword evidence="5" id="KW-1185">Reference proteome</keyword>
<dbReference type="Gene3D" id="1.10.10.10">
    <property type="entry name" value="Winged helix-like DNA-binding domain superfamily/Winged helix DNA-binding domain"/>
    <property type="match status" value="1"/>
</dbReference>
<keyword evidence="1" id="KW-0805">Transcription regulation</keyword>
<dbReference type="InterPro" id="IPR028349">
    <property type="entry name" value="PafC-like"/>
</dbReference>
<proteinExistence type="predicted"/>
<reference evidence="4 5" key="1">
    <citation type="submission" date="2019-10" db="EMBL/GenBank/DDBJ databases">
        <title>Description of Paenibacillus choica sp. nov.</title>
        <authorList>
            <person name="Carlier A."/>
            <person name="Qi S."/>
        </authorList>
    </citation>
    <scope>NUCLEOTIDE SEQUENCE [LARGE SCALE GENOMIC DNA]</scope>
    <source>
        <strain evidence="4 5">LMG 31460</strain>
    </source>
</reference>
<sequence>MLKSQRLIQLIMIVNARKSFTVPELADELGLSKRTITRDLQELSELGIPIYSVQGRGGGYRLLQERLLPPITFTESEAVAMFFACQSLQYFGSLPFDEGASSALHKFYHYLPPDIKEQINRLKNKVVIWNPLRSMSAKCLRTLMQAIMVRSVVTIEYDTGKGAERRDIQPIGLYASQGYWYCPAYCFERKGYRLFRADRVRSVSLNDLLACLDEVDKKSIFDWNVDELNASEKQELIATLTPMGVRSLEENGWFNEFIEHYEDGSGEIRMMIPVNKVSFYAEMIWGVGEAARIIEPPEAITYIEQKLKMMRQQYKVQSKLINS</sequence>
<dbReference type="SMART" id="SM00420">
    <property type="entry name" value="HTH_DEOR"/>
    <property type="match status" value="1"/>
</dbReference>
<name>A0ABX1ZBC0_9BACL</name>
<dbReference type="InterPro" id="IPR001034">
    <property type="entry name" value="DeoR_HTH"/>
</dbReference>
<feature type="domain" description="HTH deoR-type" evidence="3">
    <location>
        <begin position="3"/>
        <end position="61"/>
    </location>
</feature>
<evidence type="ECO:0000259" key="3">
    <source>
        <dbReference type="PROSITE" id="PS51000"/>
    </source>
</evidence>
<protein>
    <submittedName>
        <fullName evidence="4">WYL domain-containing protein</fullName>
    </submittedName>
</protein>